<dbReference type="SUPFAM" id="SSF52540">
    <property type="entry name" value="P-loop containing nucleoside triphosphate hydrolases"/>
    <property type="match status" value="1"/>
</dbReference>
<protein>
    <submittedName>
        <fullName evidence="1">Uncharacterized protein</fullName>
    </submittedName>
</protein>
<reference evidence="1" key="1">
    <citation type="journal article" date="2015" name="Nature">
        <title>Complex archaea that bridge the gap between prokaryotes and eukaryotes.</title>
        <authorList>
            <person name="Spang A."/>
            <person name="Saw J.H."/>
            <person name="Jorgensen S.L."/>
            <person name="Zaremba-Niedzwiedzka K."/>
            <person name="Martijn J."/>
            <person name="Lind A.E."/>
            <person name="van Eijk R."/>
            <person name="Schleper C."/>
            <person name="Guy L."/>
            <person name="Ettema T.J."/>
        </authorList>
    </citation>
    <scope>NUCLEOTIDE SEQUENCE</scope>
</reference>
<name>A0A0F9JVS8_9ZZZZ</name>
<gene>
    <name evidence="1" type="ORF">LCGC14_1406970</name>
</gene>
<dbReference type="EMBL" id="LAZR01009247">
    <property type="protein sequence ID" value="KKM73783.1"/>
    <property type="molecule type" value="Genomic_DNA"/>
</dbReference>
<accession>A0A0F9JVS8</accession>
<dbReference type="Gene3D" id="3.40.50.300">
    <property type="entry name" value="P-loop containing nucleotide triphosphate hydrolases"/>
    <property type="match status" value="1"/>
</dbReference>
<dbReference type="InterPro" id="IPR027417">
    <property type="entry name" value="P-loop_NTPase"/>
</dbReference>
<sequence length="192" mass="22235">MAELAIIGLAAKIAAGKDHMSSIISSRRGFFQISFADHLKISLIASEEMSWEEAFITKPQWVRERLQQVGTEEMRDLPGMEDFWVNALESWIQIFHHRHRITKFVIGDVRFINEVEWIHENEGVVIRLDSDRESTEELTPEQTTHRSEVSLDSYNFHHRVLNNEADAEESEIAVIELVDMYLRSGAHDGQIF</sequence>
<evidence type="ECO:0000313" key="1">
    <source>
        <dbReference type="EMBL" id="KKM73783.1"/>
    </source>
</evidence>
<comment type="caution">
    <text evidence="1">The sequence shown here is derived from an EMBL/GenBank/DDBJ whole genome shotgun (WGS) entry which is preliminary data.</text>
</comment>
<proteinExistence type="predicted"/>
<organism evidence="1">
    <name type="scientific">marine sediment metagenome</name>
    <dbReference type="NCBI Taxonomy" id="412755"/>
    <lineage>
        <taxon>unclassified sequences</taxon>
        <taxon>metagenomes</taxon>
        <taxon>ecological metagenomes</taxon>
    </lineage>
</organism>
<dbReference type="AlphaFoldDB" id="A0A0F9JVS8"/>